<name>A0ACB7NXG1_9PEZI</name>
<evidence type="ECO:0000313" key="1">
    <source>
        <dbReference type="EMBL" id="KAH6623073.1"/>
    </source>
</evidence>
<comment type="caution">
    <text evidence="1">The sequence shown here is derived from an EMBL/GenBank/DDBJ whole genome shotgun (WGS) entry which is preliminary data.</text>
</comment>
<organism evidence="1 2">
    <name type="scientific">Chaetomium tenue</name>
    <dbReference type="NCBI Taxonomy" id="1854479"/>
    <lineage>
        <taxon>Eukaryota</taxon>
        <taxon>Fungi</taxon>
        <taxon>Dikarya</taxon>
        <taxon>Ascomycota</taxon>
        <taxon>Pezizomycotina</taxon>
        <taxon>Sordariomycetes</taxon>
        <taxon>Sordariomycetidae</taxon>
        <taxon>Sordariales</taxon>
        <taxon>Chaetomiaceae</taxon>
        <taxon>Chaetomium</taxon>
    </lineage>
</organism>
<dbReference type="EMBL" id="JAGIZQ010000006">
    <property type="protein sequence ID" value="KAH6623073.1"/>
    <property type="molecule type" value="Genomic_DNA"/>
</dbReference>
<sequence>MEDPKEKTASSSSSSEPARPSSAETLPAQPQPPTDTPASPSPPPDGGFKAWSAVLGAWCCLFVSFGWVNCIGIFEAHYQHNQLSAYPPGIVAWITSTEVAVMYISMPVLGKLYDSFGPKPLLYAGTFAHVFGLMMASLATEYYQIMLSQSICSAVGAAAVFSAATGSVGSWFSKRRALALGIVASGSSVSACILPILVIRVGALIGFAWALRICAFMFLFLLIIACFTLESRNPPKPTPWELMAFFRPLGETPFFLNALGLAFFSGGMFVAFNFLVLEAQHRGMGSELANYQIAILNGVSVFGRIIPGWLGDKVGRFNVMVVTTALSAVAVLAIWIPAPVGSTAATVVFACIFGFTSGTFVGMTPALVQQMSRVEEMGIRLGTTFGIISIAALTSNPIAGGLISRNDGGYLYLKIFSGLALTVGAVLILLSRNAQCGWKWKRF</sequence>
<gene>
    <name evidence="1" type="ORF">F5144DRAFT_582299</name>
</gene>
<dbReference type="Proteomes" id="UP000724584">
    <property type="component" value="Unassembled WGS sequence"/>
</dbReference>
<protein>
    <submittedName>
        <fullName evidence="1">Major facilitator superfamily domain-containing protein</fullName>
    </submittedName>
</protein>
<accession>A0ACB7NXG1</accession>
<keyword evidence="2" id="KW-1185">Reference proteome</keyword>
<evidence type="ECO:0000313" key="2">
    <source>
        <dbReference type="Proteomes" id="UP000724584"/>
    </source>
</evidence>
<proteinExistence type="predicted"/>
<reference evidence="1 2" key="1">
    <citation type="journal article" date="2021" name="Nat. Commun.">
        <title>Genetic determinants of endophytism in the Arabidopsis root mycobiome.</title>
        <authorList>
            <person name="Mesny F."/>
            <person name="Miyauchi S."/>
            <person name="Thiergart T."/>
            <person name="Pickel B."/>
            <person name="Atanasova L."/>
            <person name="Karlsson M."/>
            <person name="Huettel B."/>
            <person name="Barry K.W."/>
            <person name="Haridas S."/>
            <person name="Chen C."/>
            <person name="Bauer D."/>
            <person name="Andreopoulos W."/>
            <person name="Pangilinan J."/>
            <person name="LaButti K."/>
            <person name="Riley R."/>
            <person name="Lipzen A."/>
            <person name="Clum A."/>
            <person name="Drula E."/>
            <person name="Henrissat B."/>
            <person name="Kohler A."/>
            <person name="Grigoriev I.V."/>
            <person name="Martin F.M."/>
            <person name="Hacquard S."/>
        </authorList>
    </citation>
    <scope>NUCLEOTIDE SEQUENCE [LARGE SCALE GENOMIC DNA]</scope>
    <source>
        <strain evidence="1 2">MPI-SDFR-AT-0079</strain>
    </source>
</reference>